<keyword evidence="3" id="KW-1185">Reference proteome</keyword>
<keyword evidence="1" id="KW-0472">Membrane</keyword>
<protein>
    <submittedName>
        <fullName evidence="4">Transmembrane protein</fullName>
    </submittedName>
</protein>
<evidence type="ECO:0000313" key="3">
    <source>
        <dbReference type="Proteomes" id="UP000278627"/>
    </source>
</evidence>
<dbReference type="AlphaFoldDB" id="A0A0N4T1Q8"/>
<evidence type="ECO:0000256" key="1">
    <source>
        <dbReference type="SAM" id="Phobius"/>
    </source>
</evidence>
<reference evidence="2 3" key="2">
    <citation type="submission" date="2018-11" db="EMBL/GenBank/DDBJ databases">
        <authorList>
            <consortium name="Pathogen Informatics"/>
        </authorList>
    </citation>
    <scope>NUCLEOTIDE SEQUENCE [LARGE SCALE GENOMIC DNA]</scope>
</reference>
<feature type="transmembrane region" description="Helical" evidence="1">
    <location>
        <begin position="46"/>
        <end position="69"/>
    </location>
</feature>
<name>A0A0N4T1Q8_BRUPA</name>
<reference evidence="4" key="1">
    <citation type="submission" date="2017-02" db="UniProtKB">
        <authorList>
            <consortium name="WormBaseParasite"/>
        </authorList>
    </citation>
    <scope>IDENTIFICATION</scope>
</reference>
<keyword evidence="1" id="KW-1133">Transmembrane helix</keyword>
<dbReference type="EMBL" id="UZAD01000241">
    <property type="protein sequence ID" value="VDN83269.1"/>
    <property type="molecule type" value="Genomic_DNA"/>
</dbReference>
<keyword evidence="1" id="KW-0812">Transmembrane</keyword>
<sequence>MTTITITTIVTTQGDIDDDDEHVSCKKDKERVGTVSFDAMMDKFVAFWRVLSTVILLTKPYCNISFLYFQMLTIT</sequence>
<dbReference type="Proteomes" id="UP000278627">
    <property type="component" value="Unassembled WGS sequence"/>
</dbReference>
<evidence type="ECO:0000313" key="2">
    <source>
        <dbReference type="EMBL" id="VDN83269.1"/>
    </source>
</evidence>
<evidence type="ECO:0000313" key="4">
    <source>
        <dbReference type="WBParaSite" id="BPAG_0000211301-mRNA-1"/>
    </source>
</evidence>
<gene>
    <name evidence="2" type="ORF">BPAG_LOCUS2083</name>
</gene>
<accession>A0A0N4T1Q8</accession>
<organism evidence="4">
    <name type="scientific">Brugia pahangi</name>
    <name type="common">Filarial nematode worm</name>
    <dbReference type="NCBI Taxonomy" id="6280"/>
    <lineage>
        <taxon>Eukaryota</taxon>
        <taxon>Metazoa</taxon>
        <taxon>Ecdysozoa</taxon>
        <taxon>Nematoda</taxon>
        <taxon>Chromadorea</taxon>
        <taxon>Rhabditida</taxon>
        <taxon>Spirurina</taxon>
        <taxon>Spiruromorpha</taxon>
        <taxon>Filarioidea</taxon>
        <taxon>Onchocercidae</taxon>
        <taxon>Brugia</taxon>
    </lineage>
</organism>
<dbReference type="WBParaSite" id="BPAG_0000211301-mRNA-1">
    <property type="protein sequence ID" value="BPAG_0000211301-mRNA-1"/>
    <property type="gene ID" value="BPAG_0000211301"/>
</dbReference>
<proteinExistence type="predicted"/>